<evidence type="ECO:0000313" key="3">
    <source>
        <dbReference type="EMBL" id="KWT92711.1"/>
    </source>
</evidence>
<evidence type="ECO:0000259" key="2">
    <source>
        <dbReference type="Pfam" id="PF04773"/>
    </source>
</evidence>
<gene>
    <name evidence="3" type="ORF">ASN18_0542</name>
</gene>
<organism evidence="3 4">
    <name type="scientific">Candidatus Magnetominusculus xianensis</name>
    <dbReference type="NCBI Taxonomy" id="1748249"/>
    <lineage>
        <taxon>Bacteria</taxon>
        <taxon>Pseudomonadati</taxon>
        <taxon>Nitrospirota</taxon>
        <taxon>Nitrospiria</taxon>
        <taxon>Nitrospirales</taxon>
        <taxon>Nitrospiraceae</taxon>
        <taxon>Candidatus Magnetominusculus</taxon>
    </lineage>
</organism>
<reference evidence="3 4" key="1">
    <citation type="submission" date="2015-11" db="EMBL/GenBank/DDBJ databases">
        <authorList>
            <person name="Lin W."/>
        </authorList>
    </citation>
    <scope>NUCLEOTIDE SEQUENCE [LARGE SCALE GENOMIC DNA]</scope>
    <source>
        <strain evidence="3 4">HCH-1</strain>
    </source>
</reference>
<sequence>MNFRKILLFSGILIVAAILAALYLQYSKLSDKYIINKTEGTVTLQKQGNQEVPAKKYDEVKPGDVITTQNNSKADVIFKKSATSRLKGNTALEVDKDSPEGTPRTKLAKGAVLSDVNKKLTENLKAKTKVFSVQTPQVVAGVRGTSFLVKYVDELPECLVKSEYATKTAVLEGTVNVLVTKTSVEMDVTNGEKAVVCPNTGKPKLSPLSGEDKKELEEIAQISKLSFPDFASHSIADTLDALWCYVIYNISQNELGNILSAMDIYAVGHDGKVPDKFTNLQMTASEFKDTCGIPYLYKKLSPYKAEIRSAGPDREYFTKDDIVRVFSIRDDNQNDAVSK</sequence>
<dbReference type="Gene3D" id="2.60.120.1440">
    <property type="match status" value="1"/>
</dbReference>
<keyword evidence="1" id="KW-0812">Transmembrane</keyword>
<accession>A0ABR5SII9</accession>
<evidence type="ECO:0000256" key="1">
    <source>
        <dbReference type="SAM" id="Phobius"/>
    </source>
</evidence>
<comment type="caution">
    <text evidence="3">The sequence shown here is derived from an EMBL/GenBank/DDBJ whole genome shotgun (WGS) entry which is preliminary data.</text>
</comment>
<feature type="domain" description="FecR protein" evidence="2">
    <location>
        <begin position="64"/>
        <end position="175"/>
    </location>
</feature>
<proteinExistence type="predicted"/>
<name>A0ABR5SII9_9BACT</name>
<dbReference type="EMBL" id="LNQR01000021">
    <property type="protein sequence ID" value="KWT92711.1"/>
    <property type="molecule type" value="Genomic_DNA"/>
</dbReference>
<dbReference type="PANTHER" id="PTHR38731:SF1">
    <property type="entry name" value="FECR PROTEIN DOMAIN-CONTAINING PROTEIN"/>
    <property type="match status" value="1"/>
</dbReference>
<keyword evidence="1" id="KW-1133">Transmembrane helix</keyword>
<keyword evidence="4" id="KW-1185">Reference proteome</keyword>
<dbReference type="Proteomes" id="UP000060487">
    <property type="component" value="Unassembled WGS sequence"/>
</dbReference>
<protein>
    <submittedName>
        <fullName evidence="3">Sigma factor regulatory protein, FecR/PupR family</fullName>
    </submittedName>
</protein>
<dbReference type="InterPro" id="IPR006860">
    <property type="entry name" value="FecR"/>
</dbReference>
<feature type="transmembrane region" description="Helical" evidence="1">
    <location>
        <begin position="6"/>
        <end position="24"/>
    </location>
</feature>
<keyword evidence="1" id="KW-0472">Membrane</keyword>
<dbReference type="Pfam" id="PF04773">
    <property type="entry name" value="FecR"/>
    <property type="match status" value="1"/>
</dbReference>
<evidence type="ECO:0000313" key="4">
    <source>
        <dbReference type="Proteomes" id="UP000060487"/>
    </source>
</evidence>
<dbReference type="RefSeq" id="WP_085051070.1">
    <property type="nucleotide sequence ID" value="NZ_LNQR01000021.1"/>
</dbReference>
<dbReference type="PANTHER" id="PTHR38731">
    <property type="entry name" value="LIPL45-RELATED LIPOPROTEIN-RELATED"/>
    <property type="match status" value="1"/>
</dbReference>